<evidence type="ECO:0000256" key="1">
    <source>
        <dbReference type="ARBA" id="ARBA00004496"/>
    </source>
</evidence>
<dbReference type="SFLD" id="SFLDG01140">
    <property type="entry name" value="C2.B:_Phosphomannomutase_and_P"/>
    <property type="match status" value="1"/>
</dbReference>
<dbReference type="Gene3D" id="3.30.1240.20">
    <property type="match status" value="1"/>
</dbReference>
<evidence type="ECO:0000256" key="8">
    <source>
        <dbReference type="ARBA" id="ARBA00022842"/>
    </source>
</evidence>
<gene>
    <name evidence="10" type="ORF">CP880_05670</name>
</gene>
<dbReference type="Pfam" id="PF03332">
    <property type="entry name" value="PMM"/>
    <property type="match status" value="1"/>
</dbReference>
<evidence type="ECO:0000256" key="4">
    <source>
        <dbReference type="ARBA" id="ARBA00011738"/>
    </source>
</evidence>
<dbReference type="InterPro" id="IPR006379">
    <property type="entry name" value="HAD-SF_hydro_IIB"/>
</dbReference>
<keyword evidence="9" id="KW-0413">Isomerase</keyword>
<dbReference type="NCBIfam" id="TIGR01484">
    <property type="entry name" value="HAD-SF-IIB"/>
    <property type="match status" value="1"/>
</dbReference>
<evidence type="ECO:0000256" key="6">
    <source>
        <dbReference type="ARBA" id="ARBA00022490"/>
    </source>
</evidence>
<protein>
    <recommendedName>
        <fullName evidence="5">phosphomannomutase</fullName>
        <ecNumber evidence="5">5.4.2.8</ecNumber>
    </recommendedName>
</protein>
<evidence type="ECO:0000256" key="5">
    <source>
        <dbReference type="ARBA" id="ARBA00012730"/>
    </source>
</evidence>
<dbReference type="Proteomes" id="UP000256324">
    <property type="component" value="Unassembled WGS sequence"/>
</dbReference>
<dbReference type="GO" id="GO:0016787">
    <property type="term" value="F:hydrolase activity"/>
    <property type="evidence" value="ECO:0007669"/>
    <property type="project" value="UniProtKB-KW"/>
</dbReference>
<dbReference type="Gene3D" id="3.40.50.1000">
    <property type="entry name" value="HAD superfamily/HAD-like"/>
    <property type="match status" value="1"/>
</dbReference>
<evidence type="ECO:0000256" key="2">
    <source>
        <dbReference type="ARBA" id="ARBA00004699"/>
    </source>
</evidence>
<evidence type="ECO:0000256" key="3">
    <source>
        <dbReference type="ARBA" id="ARBA00009736"/>
    </source>
</evidence>
<accession>A0ABX9ICZ3</accession>
<organism evidence="10 11">
    <name type="scientific">Cutibacterium namnetense</name>
    <dbReference type="NCBI Taxonomy" id="1574624"/>
    <lineage>
        <taxon>Bacteria</taxon>
        <taxon>Bacillati</taxon>
        <taxon>Actinomycetota</taxon>
        <taxon>Actinomycetes</taxon>
        <taxon>Propionibacteriales</taxon>
        <taxon>Propionibacteriaceae</taxon>
        <taxon>Cutibacterium</taxon>
    </lineage>
</organism>
<comment type="subunit">
    <text evidence="4">Homodimer.</text>
</comment>
<keyword evidence="11" id="KW-1185">Reference proteome</keyword>
<dbReference type="EC" id="5.4.2.8" evidence="5"/>
<dbReference type="SFLD" id="SFLDG01143">
    <property type="entry name" value="C2.B.3:_Phosphomannomutase_Lik"/>
    <property type="match status" value="1"/>
</dbReference>
<sequence length="250" mass="27593">MIPKLVAFDLDDTLAPSKSRLPEEMARIVARLLDHTSVCVISGGQFGQFRTQVVEALDALGAPRLDRLHLLPACGTQYYRCVDGQWQRIYIEALTDDEKSRAAEAVETCARDLGLWEERTWGPVLEDRESQITFSALGQQAPVDAKKAWDPSGDKKLTLREAVARKLPDLEVRAGGSTSVDITRIGRDKSFGITKLFEVTGLSKADVLFYGDRLDEHGNDYPVKAMGIPCVAVADWQDTMAKLEGLLSQA</sequence>
<comment type="similarity">
    <text evidence="3">Belongs to the eukaryotic PMM family.</text>
</comment>
<evidence type="ECO:0000313" key="10">
    <source>
        <dbReference type="EMBL" id="REB71157.1"/>
    </source>
</evidence>
<dbReference type="InterPro" id="IPR023214">
    <property type="entry name" value="HAD_sf"/>
</dbReference>
<keyword evidence="6" id="KW-0963">Cytoplasm</keyword>
<comment type="subcellular location">
    <subcellularLocation>
        <location evidence="1">Cytoplasm</location>
    </subcellularLocation>
</comment>
<name>A0ABX9ICZ3_9ACTN</name>
<evidence type="ECO:0000256" key="9">
    <source>
        <dbReference type="ARBA" id="ARBA00023235"/>
    </source>
</evidence>
<dbReference type="InterPro" id="IPR036412">
    <property type="entry name" value="HAD-like_sf"/>
</dbReference>
<reference evidence="10 11" key="1">
    <citation type="submission" date="2017-09" db="EMBL/GenBank/DDBJ databases">
        <authorList>
            <person name="Bumgarner R.E."/>
        </authorList>
    </citation>
    <scope>NUCLEOTIDE SEQUENCE [LARGE SCALE GENOMIC DNA]</scope>
    <source>
        <strain evidence="10 11">T34998</strain>
    </source>
</reference>
<evidence type="ECO:0000313" key="11">
    <source>
        <dbReference type="Proteomes" id="UP000256324"/>
    </source>
</evidence>
<comment type="pathway">
    <text evidence="2">Nucleotide-sugar biosynthesis; GDP-alpha-D-mannose biosynthesis; alpha-D-mannose 1-phosphate from D-fructose 6-phosphate: step 2/2.</text>
</comment>
<proteinExistence type="inferred from homology"/>
<dbReference type="InterPro" id="IPR043169">
    <property type="entry name" value="PMM_cap"/>
</dbReference>
<comment type="caution">
    <text evidence="10">The sequence shown here is derived from an EMBL/GenBank/DDBJ whole genome shotgun (WGS) entry which is preliminary data.</text>
</comment>
<evidence type="ECO:0000256" key="7">
    <source>
        <dbReference type="ARBA" id="ARBA00022723"/>
    </source>
</evidence>
<dbReference type="InterPro" id="IPR005002">
    <property type="entry name" value="PMM"/>
</dbReference>
<keyword evidence="8" id="KW-0460">Magnesium</keyword>
<dbReference type="SFLD" id="SFLDS00003">
    <property type="entry name" value="Haloacid_Dehalogenase"/>
    <property type="match status" value="1"/>
</dbReference>
<dbReference type="EMBL" id="PCZS01000001">
    <property type="protein sequence ID" value="REB71157.1"/>
    <property type="molecule type" value="Genomic_DNA"/>
</dbReference>
<dbReference type="SUPFAM" id="SSF56784">
    <property type="entry name" value="HAD-like"/>
    <property type="match status" value="1"/>
</dbReference>
<dbReference type="RefSeq" id="WP_115938542.1">
    <property type="nucleotide sequence ID" value="NZ_PCZS01000001.1"/>
</dbReference>
<keyword evidence="7" id="KW-0479">Metal-binding</keyword>
<keyword evidence="10" id="KW-0378">Hydrolase</keyword>